<evidence type="ECO:0000313" key="9">
    <source>
        <dbReference type="EMBL" id="MBS7825365.1"/>
    </source>
</evidence>
<evidence type="ECO:0000256" key="6">
    <source>
        <dbReference type="ARBA" id="ARBA00023211"/>
    </source>
</evidence>
<dbReference type="RefSeq" id="WP_213404278.1">
    <property type="nucleotide sequence ID" value="NZ_JAGIBT010000011.1"/>
</dbReference>
<organism evidence="9 10">
    <name type="scientific">Wohlfahrtiimonas chitiniclastica</name>
    <dbReference type="NCBI Taxonomy" id="400946"/>
    <lineage>
        <taxon>Bacteria</taxon>
        <taxon>Pseudomonadati</taxon>
        <taxon>Pseudomonadota</taxon>
        <taxon>Gammaproteobacteria</taxon>
        <taxon>Cardiobacteriales</taxon>
        <taxon>Ignatzschineriaceae</taxon>
        <taxon>Wohlfahrtiimonas</taxon>
    </lineage>
</organism>
<feature type="domain" description="Peptidase M24" evidence="7">
    <location>
        <begin position="159"/>
        <end position="417"/>
    </location>
</feature>
<evidence type="ECO:0000256" key="3">
    <source>
        <dbReference type="ARBA" id="ARBA00022723"/>
    </source>
</evidence>
<keyword evidence="9" id="KW-0224">Dipeptidase</keyword>
<dbReference type="InterPro" id="IPR048819">
    <property type="entry name" value="PepQ_N"/>
</dbReference>
<dbReference type="InterPro" id="IPR000994">
    <property type="entry name" value="Pept_M24"/>
</dbReference>
<dbReference type="Pfam" id="PF21216">
    <property type="entry name" value="PepQ_N"/>
    <property type="match status" value="1"/>
</dbReference>
<dbReference type="InterPro" id="IPR029149">
    <property type="entry name" value="Creatin/AminoP/Spt16_N"/>
</dbReference>
<keyword evidence="3" id="KW-0479">Metal-binding</keyword>
<protein>
    <submittedName>
        <fullName evidence="9">Xaa-Pro dipeptidase</fullName>
        <ecNumber evidence="9">3.4.13.9</ecNumber>
    </submittedName>
</protein>
<dbReference type="InterPro" id="IPR052433">
    <property type="entry name" value="X-Pro_dipept-like"/>
</dbReference>
<reference evidence="9" key="1">
    <citation type="submission" date="2021-03" db="EMBL/GenBank/DDBJ databases">
        <title>Identification and antibiotic profiling of Wohlfahrtiimonas chitiniclastica, an underestimated human pathogen.</title>
        <authorList>
            <person name="Kopf A."/>
            <person name="Bunk B."/>
            <person name="Coldewey S."/>
            <person name="Gunzer F."/>
            <person name="Riedel T."/>
            <person name="Schroettner P."/>
        </authorList>
    </citation>
    <scope>NUCLEOTIDE SEQUENCE</scope>
    <source>
        <strain evidence="9">DSM 100917</strain>
    </source>
</reference>
<evidence type="ECO:0000256" key="1">
    <source>
        <dbReference type="ARBA" id="ARBA00001936"/>
    </source>
</evidence>
<comment type="cofactor">
    <cofactor evidence="1">
        <name>Mn(2+)</name>
        <dbReference type="ChEBI" id="CHEBI:29035"/>
    </cofactor>
</comment>
<gene>
    <name evidence="9" type="primary">pepQ</name>
    <name evidence="9" type="ORF">J7561_09140</name>
</gene>
<keyword evidence="2" id="KW-0645">Protease</keyword>
<dbReference type="Gene3D" id="3.40.350.10">
    <property type="entry name" value="Creatinase/prolidase N-terminal domain"/>
    <property type="match status" value="1"/>
</dbReference>
<dbReference type="GO" id="GO:0005829">
    <property type="term" value="C:cytosol"/>
    <property type="evidence" value="ECO:0007669"/>
    <property type="project" value="TreeGrafter"/>
</dbReference>
<evidence type="ECO:0000256" key="2">
    <source>
        <dbReference type="ARBA" id="ARBA00022670"/>
    </source>
</evidence>
<keyword evidence="5" id="KW-0482">Metalloprotease</keyword>
<dbReference type="EC" id="3.4.13.9" evidence="9"/>
<evidence type="ECO:0000256" key="4">
    <source>
        <dbReference type="ARBA" id="ARBA00022801"/>
    </source>
</evidence>
<dbReference type="GO" id="GO:0008237">
    <property type="term" value="F:metallopeptidase activity"/>
    <property type="evidence" value="ECO:0007669"/>
    <property type="project" value="UniProtKB-KW"/>
</dbReference>
<dbReference type="NCBIfam" id="NF010133">
    <property type="entry name" value="PRK13607.1"/>
    <property type="match status" value="1"/>
</dbReference>
<feature type="domain" description="Xaa-Pro dipeptidase N-terminal" evidence="8">
    <location>
        <begin position="2"/>
        <end position="133"/>
    </location>
</feature>
<dbReference type="SUPFAM" id="SSF55920">
    <property type="entry name" value="Creatinase/aminopeptidase"/>
    <property type="match status" value="1"/>
</dbReference>
<dbReference type="AlphaFoldDB" id="A0AB35C1A9"/>
<dbReference type="InterPro" id="IPR036005">
    <property type="entry name" value="Creatinase/aminopeptidase-like"/>
</dbReference>
<dbReference type="PANTHER" id="PTHR43226">
    <property type="entry name" value="XAA-PRO AMINOPEPTIDASE 3"/>
    <property type="match status" value="1"/>
</dbReference>
<evidence type="ECO:0000259" key="8">
    <source>
        <dbReference type="Pfam" id="PF21216"/>
    </source>
</evidence>
<dbReference type="GO" id="GO:0102009">
    <property type="term" value="F:proline dipeptidase activity"/>
    <property type="evidence" value="ECO:0007669"/>
    <property type="project" value="UniProtKB-EC"/>
</dbReference>
<dbReference type="GO" id="GO:0006508">
    <property type="term" value="P:proteolysis"/>
    <property type="evidence" value="ECO:0007669"/>
    <property type="project" value="UniProtKB-KW"/>
</dbReference>
<dbReference type="Pfam" id="PF00557">
    <property type="entry name" value="Peptidase_M24"/>
    <property type="match status" value="1"/>
</dbReference>
<keyword evidence="4 9" id="KW-0378">Hydrolase</keyword>
<evidence type="ECO:0000256" key="5">
    <source>
        <dbReference type="ARBA" id="ARBA00023049"/>
    </source>
</evidence>
<dbReference type="Gene3D" id="3.90.230.10">
    <property type="entry name" value="Creatinase/methionine aminopeptidase superfamily"/>
    <property type="match status" value="1"/>
</dbReference>
<evidence type="ECO:0000259" key="7">
    <source>
        <dbReference type="Pfam" id="PF00557"/>
    </source>
</evidence>
<sequence length="438" mass="49488">MSLYQDHLNTLHAKAADFLASEQLDALILTAGMPHFYYDDDIEIPHKMPASLRHWIPENIGTHQYLVITKDARTLYSHRPKDFWLKVKESFGPWSDAFTLEPHESLEGLFAALNNATQTQKTIWLGPDVPDEFAHNIATQTQKMAIDSWRLIKTEFEIECMKLASIRAASAHVAVRESLSEYISEFQMNLDYLDVTGLRESELPYGNIIAYNDHGSILHYQDLDQTPPAVLNSFLIDAGAVYDGYIADITRTHPGEDADPFFITLLKHMRAIKLALIDECKAGVSYMDIHRYALKLIGELLIEHQFIVNIELADAVDKGIVRVFFPHGIGHLLGLNTHDTPSIAKSLKESNETFKTLRLTQSLQNNMVLTIEPGIYFNDTLITQALENPEIAPHLNLERINPMMSYGGIRDEDNIVICDDQPRNLTAEAFAEIGALNF</sequence>
<dbReference type="EMBL" id="JAGIBU010000011">
    <property type="protein sequence ID" value="MBS7825365.1"/>
    <property type="molecule type" value="Genomic_DNA"/>
</dbReference>
<dbReference type="Proteomes" id="UP000680020">
    <property type="component" value="Unassembled WGS sequence"/>
</dbReference>
<name>A0AB35C1A9_9GAMM</name>
<dbReference type="GO" id="GO:0004177">
    <property type="term" value="F:aminopeptidase activity"/>
    <property type="evidence" value="ECO:0007669"/>
    <property type="project" value="TreeGrafter"/>
</dbReference>
<dbReference type="GO" id="GO:0046872">
    <property type="term" value="F:metal ion binding"/>
    <property type="evidence" value="ECO:0007669"/>
    <property type="project" value="UniProtKB-KW"/>
</dbReference>
<comment type="caution">
    <text evidence="9">The sequence shown here is derived from an EMBL/GenBank/DDBJ whole genome shotgun (WGS) entry which is preliminary data.</text>
</comment>
<proteinExistence type="predicted"/>
<evidence type="ECO:0000313" key="10">
    <source>
        <dbReference type="Proteomes" id="UP000680020"/>
    </source>
</evidence>
<accession>A0AB35C1A9</accession>
<dbReference type="PANTHER" id="PTHR43226:SF8">
    <property type="entry name" value="XAA-PRO DIPEPTIDASE"/>
    <property type="match status" value="1"/>
</dbReference>
<keyword evidence="6" id="KW-0464">Manganese</keyword>